<dbReference type="GO" id="GO:0015386">
    <property type="term" value="F:potassium:proton antiporter activity"/>
    <property type="evidence" value="ECO:0007669"/>
    <property type="project" value="TreeGrafter"/>
</dbReference>
<dbReference type="InterPro" id="IPR038770">
    <property type="entry name" value="Na+/solute_symporter_sf"/>
</dbReference>
<dbReference type="Proteomes" id="UP001279734">
    <property type="component" value="Unassembled WGS sequence"/>
</dbReference>
<evidence type="ECO:0000256" key="2">
    <source>
        <dbReference type="ARBA" id="ARBA00022692"/>
    </source>
</evidence>
<dbReference type="SUPFAM" id="SSF54928">
    <property type="entry name" value="RNA-binding domain, RBD"/>
    <property type="match status" value="1"/>
</dbReference>
<dbReference type="GO" id="GO:0016020">
    <property type="term" value="C:membrane"/>
    <property type="evidence" value="ECO:0007669"/>
    <property type="project" value="UniProtKB-SubCell"/>
</dbReference>
<dbReference type="InterPro" id="IPR006153">
    <property type="entry name" value="Cation/H_exchanger_TM"/>
</dbReference>
<dbReference type="PANTHER" id="PTHR46157">
    <property type="entry name" value="K(+) EFFLUX ANTIPORTER 3, CHLOROPLASTIC"/>
    <property type="match status" value="1"/>
</dbReference>
<dbReference type="GO" id="GO:0003723">
    <property type="term" value="F:RNA binding"/>
    <property type="evidence" value="ECO:0007669"/>
    <property type="project" value="UniProtKB-UniRule"/>
</dbReference>
<evidence type="ECO:0000259" key="7">
    <source>
        <dbReference type="PROSITE" id="PS50102"/>
    </source>
</evidence>
<gene>
    <name evidence="8" type="ORF">Nepgr_022546</name>
</gene>
<dbReference type="InterPro" id="IPR035979">
    <property type="entry name" value="RBD_domain_sf"/>
</dbReference>
<dbReference type="PROSITE" id="PS50102">
    <property type="entry name" value="RRM"/>
    <property type="match status" value="1"/>
</dbReference>
<dbReference type="InterPro" id="IPR012677">
    <property type="entry name" value="Nucleotide-bd_a/b_plait_sf"/>
</dbReference>
<comment type="subcellular location">
    <subcellularLocation>
        <location evidence="1">Membrane</location>
        <topology evidence="1">Multi-pass membrane protein</topology>
    </subcellularLocation>
</comment>
<dbReference type="Gene3D" id="3.30.70.330">
    <property type="match status" value="1"/>
</dbReference>
<evidence type="ECO:0000256" key="5">
    <source>
        <dbReference type="PROSITE-ProRule" id="PRU00176"/>
    </source>
</evidence>
<dbReference type="GO" id="GO:0009507">
    <property type="term" value="C:chloroplast"/>
    <property type="evidence" value="ECO:0007669"/>
    <property type="project" value="TreeGrafter"/>
</dbReference>
<keyword evidence="9" id="KW-1185">Reference proteome</keyword>
<keyword evidence="3 6" id="KW-1133">Transmembrane helix</keyword>
<keyword evidence="4 6" id="KW-0472">Membrane</keyword>
<feature type="transmembrane region" description="Helical" evidence="6">
    <location>
        <begin position="136"/>
        <end position="159"/>
    </location>
</feature>
<dbReference type="Gene3D" id="1.20.1530.20">
    <property type="match status" value="1"/>
</dbReference>
<keyword evidence="5" id="KW-0694">RNA-binding</keyword>
<evidence type="ECO:0000256" key="4">
    <source>
        <dbReference type="ARBA" id="ARBA00023136"/>
    </source>
</evidence>
<dbReference type="Gene3D" id="2.20.210.10">
    <property type="entry name" value="ubp-family deubiquitinating enzyme superfamily"/>
    <property type="match status" value="1"/>
</dbReference>
<sequence>MKKKNPSPVQPKLPSAYNLFMLNLSFEARAKDLREFFCTGGSKVVSAEVIFYDNPRRSSGCGFVSFATEEEAEAALSSSPVLGYLAAGILIGPYGLSIIRHVHGTKAIVEFGVVFLLFNIGLELSVERPSSMKEYVFGLGPAQVLATAAMVGLVTHFLSGQPGPAAIVIGNGLALSSKAVVLRVWDMAKLGQQEIGHSGPVYSASFSPLGDFILFSSSDSTGTFSLKAAVVEGTIQQLFEDFQLDVEVKRLEGDNKYHAEQYGLQVYFEEKGSVRVHKYRKN</sequence>
<dbReference type="PANTHER" id="PTHR46157:SF2">
    <property type="entry name" value="K(+) EFFLUX ANTIPORTER 1, CHLOROPLASTIC-RELATED"/>
    <property type="match status" value="1"/>
</dbReference>
<organism evidence="8 9">
    <name type="scientific">Nepenthes gracilis</name>
    <name type="common">Slender pitcher plant</name>
    <dbReference type="NCBI Taxonomy" id="150966"/>
    <lineage>
        <taxon>Eukaryota</taxon>
        <taxon>Viridiplantae</taxon>
        <taxon>Streptophyta</taxon>
        <taxon>Embryophyta</taxon>
        <taxon>Tracheophyta</taxon>
        <taxon>Spermatophyta</taxon>
        <taxon>Magnoliopsida</taxon>
        <taxon>eudicotyledons</taxon>
        <taxon>Gunneridae</taxon>
        <taxon>Pentapetalae</taxon>
        <taxon>Caryophyllales</taxon>
        <taxon>Nepenthaceae</taxon>
        <taxon>Nepenthes</taxon>
    </lineage>
</organism>
<dbReference type="SUPFAM" id="SSF82171">
    <property type="entry name" value="DPP6 N-terminal domain-like"/>
    <property type="match status" value="1"/>
</dbReference>
<evidence type="ECO:0000313" key="8">
    <source>
        <dbReference type="EMBL" id="GMH20705.1"/>
    </source>
</evidence>
<dbReference type="Pfam" id="PF00076">
    <property type="entry name" value="RRM_1"/>
    <property type="match status" value="1"/>
</dbReference>
<evidence type="ECO:0000256" key="3">
    <source>
        <dbReference type="ARBA" id="ARBA00022989"/>
    </source>
</evidence>
<feature type="domain" description="RRM" evidence="7">
    <location>
        <begin position="17"/>
        <end position="131"/>
    </location>
</feature>
<feature type="transmembrane region" description="Helical" evidence="6">
    <location>
        <begin position="107"/>
        <end position="124"/>
    </location>
</feature>
<evidence type="ECO:0000256" key="6">
    <source>
        <dbReference type="SAM" id="Phobius"/>
    </source>
</evidence>
<dbReference type="SMART" id="SM00360">
    <property type="entry name" value="RRM"/>
    <property type="match status" value="1"/>
</dbReference>
<comment type="caution">
    <text evidence="8">The sequence shown here is derived from an EMBL/GenBank/DDBJ whole genome shotgun (WGS) entry which is preliminary data.</text>
</comment>
<evidence type="ECO:0000313" key="9">
    <source>
        <dbReference type="Proteomes" id="UP001279734"/>
    </source>
</evidence>
<feature type="transmembrane region" description="Helical" evidence="6">
    <location>
        <begin position="81"/>
        <end position="101"/>
    </location>
</feature>
<dbReference type="Pfam" id="PF00999">
    <property type="entry name" value="Na_H_Exchanger"/>
    <property type="match status" value="1"/>
</dbReference>
<protein>
    <recommendedName>
        <fullName evidence="7">RRM domain-containing protein</fullName>
    </recommendedName>
</protein>
<reference evidence="8" key="1">
    <citation type="submission" date="2023-05" db="EMBL/GenBank/DDBJ databases">
        <title>Nepenthes gracilis genome sequencing.</title>
        <authorList>
            <person name="Fukushima K."/>
        </authorList>
    </citation>
    <scope>NUCLEOTIDE SEQUENCE</scope>
    <source>
        <strain evidence="8">SING2019-196</strain>
    </source>
</reference>
<name>A0AAD3SZU3_NEPGR</name>
<feature type="transmembrane region" description="Helical" evidence="6">
    <location>
        <begin position="165"/>
        <end position="185"/>
    </location>
</feature>
<dbReference type="AlphaFoldDB" id="A0AAD3SZU3"/>
<dbReference type="EMBL" id="BSYO01000022">
    <property type="protein sequence ID" value="GMH20705.1"/>
    <property type="molecule type" value="Genomic_DNA"/>
</dbReference>
<proteinExistence type="predicted"/>
<dbReference type="InterPro" id="IPR000504">
    <property type="entry name" value="RRM_dom"/>
</dbReference>
<accession>A0AAD3SZU3</accession>
<evidence type="ECO:0000256" key="1">
    <source>
        <dbReference type="ARBA" id="ARBA00004141"/>
    </source>
</evidence>
<keyword evidence="2 6" id="KW-0812">Transmembrane</keyword>